<keyword evidence="2" id="KW-1185">Reference proteome</keyword>
<dbReference type="Proteomes" id="UP001180650">
    <property type="component" value="Unassembled WGS sequence"/>
</dbReference>
<dbReference type="EMBL" id="JAVSJA010000001">
    <property type="protein sequence ID" value="MDT3674940.1"/>
    <property type="molecule type" value="Genomic_DNA"/>
</dbReference>
<protein>
    <submittedName>
        <fullName evidence="1">Uncharacterized protein</fullName>
    </submittedName>
</protein>
<dbReference type="RefSeq" id="WP_190381714.1">
    <property type="nucleotide sequence ID" value="NZ_JAVSJA010000001.1"/>
</dbReference>
<name>A0ABU3HK80_9CHRO</name>
<evidence type="ECO:0000313" key="2">
    <source>
        <dbReference type="Proteomes" id="UP001180650"/>
    </source>
</evidence>
<proteinExistence type="predicted"/>
<comment type="caution">
    <text evidence="1">The sequence shown here is derived from an EMBL/GenBank/DDBJ whole genome shotgun (WGS) entry which is preliminary data.</text>
</comment>
<accession>A0ABU3HK80</accession>
<reference evidence="1" key="1">
    <citation type="submission" date="2023-08" db="EMBL/GenBank/DDBJ databases">
        <authorList>
            <person name="Park H.-K."/>
            <person name="Kim I.-S."/>
        </authorList>
    </citation>
    <scope>NUCLEOTIDE SEQUENCE</scope>
    <source>
        <strain evidence="1">NRERC-220</strain>
    </source>
</reference>
<organism evidence="1 2">
    <name type="scientific">Microcystis wesenbergii NRERC-220</name>
    <dbReference type="NCBI Taxonomy" id="3068991"/>
    <lineage>
        <taxon>Bacteria</taxon>
        <taxon>Bacillati</taxon>
        <taxon>Cyanobacteriota</taxon>
        <taxon>Cyanophyceae</taxon>
        <taxon>Oscillatoriophycideae</taxon>
        <taxon>Chroococcales</taxon>
        <taxon>Microcystaceae</taxon>
        <taxon>Microcystis</taxon>
    </lineage>
</organism>
<sequence>MSYLPSIIPAGQVSLRGYQENNIFRHAQGIESYHQLVNYNFLEANRGVVWELPIDFELMSIWVKTVTPATTTAKIDLSVSSFIAGDNFTTLISFNLQARQVDSSNVWATWIPPLTILPKGLTVKMESNVATEIIYLAGRECYLSPAIYPSMIEPL</sequence>
<evidence type="ECO:0000313" key="1">
    <source>
        <dbReference type="EMBL" id="MDT3674940.1"/>
    </source>
</evidence>
<gene>
    <name evidence="1" type="ORF">RAM70_10505</name>
</gene>